<organism evidence="1 2">
    <name type="scientific">Ruminiclostridium hungatei</name>
    <name type="common">Clostridium hungatei</name>
    <dbReference type="NCBI Taxonomy" id="48256"/>
    <lineage>
        <taxon>Bacteria</taxon>
        <taxon>Bacillati</taxon>
        <taxon>Bacillota</taxon>
        <taxon>Clostridia</taxon>
        <taxon>Eubacteriales</taxon>
        <taxon>Oscillospiraceae</taxon>
        <taxon>Ruminiclostridium</taxon>
    </lineage>
</organism>
<proteinExistence type="predicted"/>
<evidence type="ECO:0000313" key="2">
    <source>
        <dbReference type="Proteomes" id="UP000191554"/>
    </source>
</evidence>
<evidence type="ECO:0000313" key="1">
    <source>
        <dbReference type="EMBL" id="OPX46372.1"/>
    </source>
</evidence>
<gene>
    <name evidence="1" type="ORF">CLHUN_01880</name>
</gene>
<keyword evidence="2" id="KW-1185">Reference proteome</keyword>
<dbReference type="Proteomes" id="UP000191554">
    <property type="component" value="Unassembled WGS sequence"/>
</dbReference>
<dbReference type="STRING" id="48256.CLHUN_01880"/>
<accession>A0A1V4SR78</accession>
<sequence length="92" mass="10558">MINTINPKVAKLYNRDIEGNLQEIPNLIQDITLSFNESETEHSDLTPPLECSIEMSITFISAKEINVVVGFDAFKHKSNNWRKMHGLPMSRR</sequence>
<dbReference type="AlphaFoldDB" id="A0A1V4SR78"/>
<dbReference type="RefSeq" id="WP_080062688.1">
    <property type="nucleotide sequence ID" value="NZ_MZGX01000001.1"/>
</dbReference>
<protein>
    <submittedName>
        <fullName evidence="1">Uncharacterized protein</fullName>
    </submittedName>
</protein>
<dbReference type="OrthoDB" id="2088161at2"/>
<dbReference type="EMBL" id="MZGX01000001">
    <property type="protein sequence ID" value="OPX46372.1"/>
    <property type="molecule type" value="Genomic_DNA"/>
</dbReference>
<name>A0A1V4SR78_RUMHU</name>
<comment type="caution">
    <text evidence="1">The sequence shown here is derived from an EMBL/GenBank/DDBJ whole genome shotgun (WGS) entry which is preliminary data.</text>
</comment>
<reference evidence="1 2" key="1">
    <citation type="submission" date="2017-03" db="EMBL/GenBank/DDBJ databases">
        <title>Genome sequence of Clostridium hungatei DSM 14427.</title>
        <authorList>
            <person name="Poehlein A."/>
            <person name="Daniel R."/>
        </authorList>
    </citation>
    <scope>NUCLEOTIDE SEQUENCE [LARGE SCALE GENOMIC DNA]</scope>
    <source>
        <strain evidence="1 2">DSM 14427</strain>
    </source>
</reference>